<dbReference type="KEGG" id="mbac:BN1209_0333"/>
<dbReference type="Gene3D" id="3.40.50.720">
    <property type="entry name" value="NAD(P)-binding Rossmann-like Domain"/>
    <property type="match status" value="1"/>
</dbReference>
<dbReference type="InterPro" id="IPR051122">
    <property type="entry name" value="SDR_DHRS6-like"/>
</dbReference>
<dbReference type="InterPro" id="IPR002347">
    <property type="entry name" value="SDR_fam"/>
</dbReference>
<dbReference type="AlphaFoldDB" id="A0A0B7IXY6"/>
<dbReference type="PANTHER" id="PTHR43477:SF1">
    <property type="entry name" value="DIHYDROANTICAPSIN 7-DEHYDROGENASE"/>
    <property type="match status" value="1"/>
</dbReference>
<dbReference type="Proteomes" id="UP000056322">
    <property type="component" value="Chromosome 1"/>
</dbReference>
<evidence type="ECO:0000256" key="1">
    <source>
        <dbReference type="ARBA" id="ARBA00006484"/>
    </source>
</evidence>
<dbReference type="PRINTS" id="PR00081">
    <property type="entry name" value="GDHRDH"/>
</dbReference>
<dbReference type="EMBL" id="LN794158">
    <property type="protein sequence ID" value="CEN55385.1"/>
    <property type="molecule type" value="Genomic_DNA"/>
</dbReference>
<keyword evidence="2" id="KW-0560">Oxidoreductase</keyword>
<dbReference type="Pfam" id="PF13561">
    <property type="entry name" value="adh_short_C2"/>
    <property type="match status" value="1"/>
</dbReference>
<dbReference type="InterPro" id="IPR036291">
    <property type="entry name" value="NAD(P)-bd_dom_sf"/>
</dbReference>
<sequence>MNKTVLITGATGGLAQALAKKLVIGNWQLVLVSRNSEKLEEIYGDQHTQITADCSTIDGVKHLFDEIEKRSITLNSLAHCVGNIKLGALHRTSEADLLDCISTNLLSAIFTLSSFISHLKQTSSDGAAVFVSSAAASIGIQNHEAVSAAKGGLEALVRSAAATYAASNIRINAVSPGILNTPASANLLSSELMREIAAKQYPIKGIGNPDDVADLMAWLLSEKAQRVTGQIWSIDGGFSAIRPLVK</sequence>
<gene>
    <name evidence="3" type="ORF">BN1209_0333</name>
</gene>
<dbReference type="HOGENOM" id="CLU_010194_1_2_4"/>
<evidence type="ECO:0000313" key="4">
    <source>
        <dbReference type="Proteomes" id="UP000056322"/>
    </source>
</evidence>
<keyword evidence="4" id="KW-1185">Reference proteome</keyword>
<comment type="similarity">
    <text evidence="1">Belongs to the short-chain dehydrogenases/reductases (SDR) family.</text>
</comment>
<evidence type="ECO:0000313" key="3">
    <source>
        <dbReference type="EMBL" id="CEN55385.1"/>
    </source>
</evidence>
<dbReference type="SUPFAM" id="SSF51735">
    <property type="entry name" value="NAD(P)-binding Rossmann-fold domains"/>
    <property type="match status" value="1"/>
</dbReference>
<dbReference type="GO" id="GO:0016491">
    <property type="term" value="F:oxidoreductase activity"/>
    <property type="evidence" value="ECO:0007669"/>
    <property type="project" value="UniProtKB-KW"/>
</dbReference>
<reference evidence="4" key="1">
    <citation type="submission" date="2014-12" db="EMBL/GenBank/DDBJ databases">
        <authorList>
            <person name="Salcher M.M."/>
        </authorList>
    </citation>
    <scope>NUCLEOTIDE SEQUENCE [LARGE SCALE GENOMIC DNA]</scope>
    <source>
        <strain evidence="4">MMS-10A-171</strain>
    </source>
</reference>
<organism evidence="3 4">
    <name type="scientific">Candidatus Methylopumilus turicensis</name>
    <dbReference type="NCBI Taxonomy" id="1581680"/>
    <lineage>
        <taxon>Bacteria</taxon>
        <taxon>Pseudomonadati</taxon>
        <taxon>Pseudomonadota</taxon>
        <taxon>Betaproteobacteria</taxon>
        <taxon>Nitrosomonadales</taxon>
        <taxon>Methylophilaceae</taxon>
        <taxon>Candidatus Methylopumilus</taxon>
    </lineage>
</organism>
<evidence type="ECO:0000256" key="2">
    <source>
        <dbReference type="ARBA" id="ARBA00023002"/>
    </source>
</evidence>
<accession>A0A0B7IXY6</accession>
<dbReference type="RefSeq" id="WP_045751895.1">
    <property type="nucleotide sequence ID" value="NZ_LN794158.1"/>
</dbReference>
<proteinExistence type="inferred from homology"/>
<dbReference type="STRING" id="1581680.BN1209_0333"/>
<name>A0A0B7IXY6_9PROT</name>
<dbReference type="CDD" id="cd05233">
    <property type="entry name" value="SDR_c"/>
    <property type="match status" value="1"/>
</dbReference>
<dbReference type="PANTHER" id="PTHR43477">
    <property type="entry name" value="DIHYDROANTICAPSIN 7-DEHYDROGENASE"/>
    <property type="match status" value="1"/>
</dbReference>
<protein>
    <submittedName>
        <fullName evidence="3">Short-chain dehydrogenase/reductase SDR</fullName>
    </submittedName>
</protein>